<evidence type="ECO:0000313" key="5">
    <source>
        <dbReference type="WBParaSite" id="EgrG_000214100"/>
    </source>
</evidence>
<sequence length="511" mass="57160">MMKVYERIDRLSRLPGTLQEYEDLYIMLRNLSRSELEAAVSKHNLLDIFGHIDLGNNDFSEVALNIAEVVFSTFRLTEFSRSHETELLMSITSRNIPLRDFVIARLVDGVENSPPEDIDMPMKILLEISINYPEGVKTLLKDPSLRSYFESLTGDEEVIRLSEIFAYIASQQKGTFIEMIDCSVFDRLISVLKKDDPLLQLNTLAVLKLLLTFPDGRAFLKSRGAVAHLFSSLQTLKENPLHDILLPGYLSFFATLAEEEPIDFLTNPIYRQPLVSCLASYLTTSDPTITVAVTETVAQICRTTDGKRALAAYLEPGACLTPLLSKAASVMLNASASTLPRILLALADILSLPNVDAVSALIPISELTYQWFNLISAPSPPTRLLGRIWEIARQPFKEVRLAALNFLRAIATEPWGVALFAQVSGFLEYLFNPTTEVGTAVDGSSLQPEKFKIIEQCDLTQGRWKGYVTQWTLLDDETAAKLKKRVKDGVWGHTRAQAAVAMENEVFMYVK</sequence>
<dbReference type="Proteomes" id="UP000492820">
    <property type="component" value="Unassembled WGS sequence"/>
</dbReference>
<name>A0A068WQN7_ECHGR</name>
<keyword evidence="3" id="KW-0647">Proteasome</keyword>
<protein>
    <recommendedName>
        <fullName evidence="2">26S proteasome non-ATPase regulatory subunit 5</fullName>
    </recommendedName>
</protein>
<dbReference type="GO" id="GO:0005829">
    <property type="term" value="C:cytosol"/>
    <property type="evidence" value="ECO:0007669"/>
    <property type="project" value="TreeGrafter"/>
</dbReference>
<reference evidence="3 4" key="1">
    <citation type="journal article" date="2013" name="Nature">
        <title>The genomes of four tapeworm species reveal adaptations to parasitism.</title>
        <authorList>
            <person name="Tsai I.J."/>
            <person name="Zarowiecki M."/>
            <person name="Holroyd N."/>
            <person name="Garciarrubio A."/>
            <person name="Sanchez-Flores A."/>
            <person name="Brooks K.L."/>
            <person name="Tracey A."/>
            <person name="Bobes R.J."/>
            <person name="Fragoso G."/>
            <person name="Sciutto E."/>
            <person name="Aslett M."/>
            <person name="Beasley H."/>
            <person name="Bennett H.M."/>
            <person name="Cai J."/>
            <person name="Camicia F."/>
            <person name="Clark R."/>
            <person name="Cucher M."/>
            <person name="De Silva N."/>
            <person name="Day T.A."/>
            <person name="Deplazes P."/>
            <person name="Estrada K."/>
            <person name="Fernandez C."/>
            <person name="Holland P.W."/>
            <person name="Hou J."/>
            <person name="Hu S."/>
            <person name="Huckvale T."/>
            <person name="Hung S.S."/>
            <person name="Kamenetzky L."/>
            <person name="Keane J.A."/>
            <person name="Kiss F."/>
            <person name="Koziol U."/>
            <person name="Lambert O."/>
            <person name="Liu K."/>
            <person name="Luo X."/>
            <person name="Luo Y."/>
            <person name="Macchiaroli N."/>
            <person name="Nichol S."/>
            <person name="Paps J."/>
            <person name="Parkinson J."/>
            <person name="Pouchkina-Stantcheva N."/>
            <person name="Riddiford N."/>
            <person name="Rosenzvit M."/>
            <person name="Salinas G."/>
            <person name="Wasmuth J.D."/>
            <person name="Zamanian M."/>
            <person name="Zheng Y."/>
            <person name="Cai X."/>
            <person name="Soberon X."/>
            <person name="Olson P.D."/>
            <person name="Laclette J.P."/>
            <person name="Brehm K."/>
            <person name="Berriman M."/>
            <person name="Garciarrubio A."/>
            <person name="Bobes R.J."/>
            <person name="Fragoso G."/>
            <person name="Sanchez-Flores A."/>
            <person name="Estrada K."/>
            <person name="Cevallos M.A."/>
            <person name="Morett E."/>
            <person name="Gonzalez V."/>
            <person name="Portillo T."/>
            <person name="Ochoa-Leyva A."/>
            <person name="Jose M.V."/>
            <person name="Sciutto E."/>
            <person name="Landa A."/>
            <person name="Jimenez L."/>
            <person name="Valdes V."/>
            <person name="Carrero J.C."/>
            <person name="Larralde C."/>
            <person name="Morales-Montor J."/>
            <person name="Limon-Lason J."/>
            <person name="Soberon X."/>
            <person name="Laclette J.P."/>
        </authorList>
    </citation>
    <scope>NUCLEOTIDE SEQUENCE [LARGE SCALE GENOMIC DNA]</scope>
</reference>
<reference evidence="3" key="2">
    <citation type="submission" date="2014-06" db="EMBL/GenBank/DDBJ databases">
        <authorList>
            <person name="Aslett M."/>
        </authorList>
    </citation>
    <scope>NUCLEOTIDE SEQUENCE</scope>
</reference>
<dbReference type="Gene3D" id="1.25.10.10">
    <property type="entry name" value="Leucine-rich Repeat Variant"/>
    <property type="match status" value="1"/>
</dbReference>
<dbReference type="SUPFAM" id="SSF48371">
    <property type="entry name" value="ARM repeat"/>
    <property type="match status" value="1"/>
</dbReference>
<dbReference type="GO" id="GO:0000502">
    <property type="term" value="C:proteasome complex"/>
    <property type="evidence" value="ECO:0007669"/>
    <property type="project" value="UniProtKB-KW"/>
</dbReference>
<dbReference type="GO" id="GO:0043248">
    <property type="term" value="P:proteasome assembly"/>
    <property type="evidence" value="ECO:0007669"/>
    <property type="project" value="InterPro"/>
</dbReference>
<dbReference type="InterPro" id="IPR016024">
    <property type="entry name" value="ARM-type_fold"/>
</dbReference>
<dbReference type="WBParaSite" id="EgrG_000214100">
    <property type="protein sequence ID" value="EgrG_000214100"/>
    <property type="gene ID" value="EgrG_000214100"/>
</dbReference>
<evidence type="ECO:0000256" key="2">
    <source>
        <dbReference type="ARBA" id="ARBA00014933"/>
    </source>
</evidence>
<dbReference type="InterPro" id="IPR011989">
    <property type="entry name" value="ARM-like"/>
</dbReference>
<dbReference type="AlphaFoldDB" id="A0A068WQN7"/>
<dbReference type="EMBL" id="LK028580">
    <property type="protein sequence ID" value="CDS19956.1"/>
    <property type="molecule type" value="Genomic_DNA"/>
</dbReference>
<organism evidence="3">
    <name type="scientific">Echinococcus granulosus</name>
    <name type="common">Hydatid tapeworm</name>
    <dbReference type="NCBI Taxonomy" id="6210"/>
    <lineage>
        <taxon>Eukaryota</taxon>
        <taxon>Metazoa</taxon>
        <taxon>Spiralia</taxon>
        <taxon>Lophotrochozoa</taxon>
        <taxon>Platyhelminthes</taxon>
        <taxon>Cestoda</taxon>
        <taxon>Eucestoda</taxon>
        <taxon>Cyclophyllidea</taxon>
        <taxon>Taeniidae</taxon>
        <taxon>Echinococcus</taxon>
        <taxon>Echinococcus granulosus group</taxon>
    </lineage>
</organism>
<evidence type="ECO:0000256" key="1">
    <source>
        <dbReference type="ARBA" id="ARBA00006823"/>
    </source>
</evidence>
<proteinExistence type="inferred from homology"/>
<dbReference type="OrthoDB" id="10250600at2759"/>
<accession>A0A068WQN7</accession>
<evidence type="ECO:0000313" key="3">
    <source>
        <dbReference type="EMBL" id="CDS19956.1"/>
    </source>
</evidence>
<reference evidence="5" key="3">
    <citation type="submission" date="2020-10" db="UniProtKB">
        <authorList>
            <consortium name="WormBaseParasite"/>
        </authorList>
    </citation>
    <scope>IDENTIFICATION</scope>
</reference>
<evidence type="ECO:0000313" key="4">
    <source>
        <dbReference type="Proteomes" id="UP000492820"/>
    </source>
</evidence>
<dbReference type="InterPro" id="IPR019538">
    <property type="entry name" value="PSMD5"/>
</dbReference>
<gene>
    <name evidence="3" type="ORF">EgrG_000214100</name>
</gene>
<dbReference type="PANTHER" id="PTHR13554:SF10">
    <property type="entry name" value="26S PROTEASOME NON-ATPASE REGULATORY SUBUNIT 5"/>
    <property type="match status" value="1"/>
</dbReference>
<dbReference type="Pfam" id="PF10508">
    <property type="entry name" value="Proteasom_PSMB"/>
    <property type="match status" value="1"/>
</dbReference>
<comment type="similarity">
    <text evidence="1">Belongs to the proteasome subunit S5B/HSM3 family.</text>
</comment>
<dbReference type="PANTHER" id="PTHR13554">
    <property type="entry name" value="26S PROTEASOME NON-ATPASE REGULATORY SUBUNIT 5-RELATED"/>
    <property type="match status" value="1"/>
</dbReference>